<dbReference type="OrthoDB" id="167398at2759"/>
<dbReference type="AlphaFoldDB" id="A0A8E2JN68"/>
<keyword evidence="6 7" id="KW-0472">Membrane</keyword>
<evidence type="ECO:0008006" key="13">
    <source>
        <dbReference type="Google" id="ProtNLM"/>
    </source>
</evidence>
<feature type="chain" id="PRO_5034591668" description="Ferric oxidoreductase domain-containing protein" evidence="8">
    <location>
        <begin position="28"/>
        <end position="587"/>
    </location>
</feature>
<evidence type="ECO:0000313" key="11">
    <source>
        <dbReference type="EMBL" id="OCL02899.1"/>
    </source>
</evidence>
<dbReference type="InterPro" id="IPR013112">
    <property type="entry name" value="FAD-bd_8"/>
</dbReference>
<keyword evidence="3 7" id="KW-0812">Transmembrane</keyword>
<keyword evidence="2" id="KW-0813">Transport</keyword>
<feature type="transmembrane region" description="Helical" evidence="7">
    <location>
        <begin position="309"/>
        <end position="334"/>
    </location>
</feature>
<dbReference type="CDD" id="cd06186">
    <property type="entry name" value="NOX_Duox_like_FAD_NADP"/>
    <property type="match status" value="1"/>
</dbReference>
<dbReference type="PANTHER" id="PTHR32361:SF9">
    <property type="entry name" value="FERRIC REDUCTASE TRANSMEMBRANE COMPONENT 3-RELATED"/>
    <property type="match status" value="1"/>
</dbReference>
<dbReference type="GO" id="GO:0015677">
    <property type="term" value="P:copper ion import"/>
    <property type="evidence" value="ECO:0007669"/>
    <property type="project" value="TreeGrafter"/>
</dbReference>
<feature type="domain" description="FAD-binding 8" evidence="10">
    <location>
        <begin position="347"/>
        <end position="482"/>
    </location>
</feature>
<dbReference type="InterPro" id="IPR051410">
    <property type="entry name" value="Ferric/Cupric_Reductase"/>
</dbReference>
<keyword evidence="4 7" id="KW-1133">Transmembrane helix</keyword>
<dbReference type="GO" id="GO:0005886">
    <property type="term" value="C:plasma membrane"/>
    <property type="evidence" value="ECO:0007669"/>
    <property type="project" value="TreeGrafter"/>
</dbReference>
<sequence length="587" mass="65466">MGIKGVLFISLCLNSFLVASMVSSGRAGHGLIGYGIAMYKPPCAFACHNSISPSTLSCSMEAMDMPGMDMSGGATTLERYATDDIFLRALAWYWKMNVAGHAAIQPDPKESYQQALAKNALTMFEEIEDTHERYGPVIFLSGAVTPIGLPLLRFVPWPAYLVTKFDSYFIYPPAFGSRHKSPVFGIANVPTRGQALFIAYLIAINVILCASGIQSREPNSWYTSSSDEILGYVTNRTGVLSFANLPLLILYASRKSVLLWLTNWSHRTFLLLHRWVAWICTLEAALHSAIFLQIYIATGQHSSESKLSYWYWGIIAHQWGYEVWIFVTFAIWGFERVIRLLGLARNGLRAATVTVIDEDYIRVDIDGVSESGHAYLYFPTLTWRVWENHPFSIASTVLPTQSNSRISSEKEDLIIDVEKSLAHEISTSKVSDSIKQDDRDLGRKSPTKIGLMFLLRIRGGLTTQLQSMKTLPVLVESPYGAHEDLLSYSLLISISGGVGITAIIPFFRSYPGRSKLFWDARSGGIVEEMQDVLNGIDKEVFVGKRMDVYQVLERELGDSFEKAVVVISGPLGMANDVRMADGYGRRY</sequence>
<evidence type="ECO:0000256" key="3">
    <source>
        <dbReference type="ARBA" id="ARBA00022692"/>
    </source>
</evidence>
<reference evidence="11 12" key="1">
    <citation type="journal article" date="2016" name="Nat. Commun.">
        <title>Ectomycorrhizal ecology is imprinted in the genome of the dominant symbiotic fungus Cenococcum geophilum.</title>
        <authorList>
            <consortium name="DOE Joint Genome Institute"/>
            <person name="Peter M."/>
            <person name="Kohler A."/>
            <person name="Ohm R.A."/>
            <person name="Kuo A."/>
            <person name="Krutzmann J."/>
            <person name="Morin E."/>
            <person name="Arend M."/>
            <person name="Barry K.W."/>
            <person name="Binder M."/>
            <person name="Choi C."/>
            <person name="Clum A."/>
            <person name="Copeland A."/>
            <person name="Grisel N."/>
            <person name="Haridas S."/>
            <person name="Kipfer T."/>
            <person name="LaButti K."/>
            <person name="Lindquist E."/>
            <person name="Lipzen A."/>
            <person name="Maire R."/>
            <person name="Meier B."/>
            <person name="Mihaltcheva S."/>
            <person name="Molinier V."/>
            <person name="Murat C."/>
            <person name="Poggeler S."/>
            <person name="Quandt C.A."/>
            <person name="Sperisen C."/>
            <person name="Tritt A."/>
            <person name="Tisserant E."/>
            <person name="Crous P.W."/>
            <person name="Henrissat B."/>
            <person name="Nehls U."/>
            <person name="Egli S."/>
            <person name="Spatafora J.W."/>
            <person name="Grigoriev I.V."/>
            <person name="Martin F.M."/>
        </authorList>
    </citation>
    <scope>NUCLEOTIDE SEQUENCE [LARGE SCALE GENOMIC DNA]</scope>
    <source>
        <strain evidence="11 12">CBS 207.34</strain>
    </source>
</reference>
<dbReference type="InterPro" id="IPR039261">
    <property type="entry name" value="FNR_nucleotide-bd"/>
</dbReference>
<evidence type="ECO:0000313" key="12">
    <source>
        <dbReference type="Proteomes" id="UP000250140"/>
    </source>
</evidence>
<dbReference type="Proteomes" id="UP000250140">
    <property type="component" value="Unassembled WGS sequence"/>
</dbReference>
<dbReference type="SUPFAM" id="SSF52343">
    <property type="entry name" value="Ferredoxin reductase-like, C-terminal NADP-linked domain"/>
    <property type="match status" value="1"/>
</dbReference>
<feature type="signal peptide" evidence="8">
    <location>
        <begin position="1"/>
        <end position="27"/>
    </location>
</feature>
<evidence type="ECO:0000256" key="2">
    <source>
        <dbReference type="ARBA" id="ARBA00022448"/>
    </source>
</evidence>
<dbReference type="GO" id="GO:0000293">
    <property type="term" value="F:ferric-chelate reductase activity"/>
    <property type="evidence" value="ECO:0007669"/>
    <property type="project" value="TreeGrafter"/>
</dbReference>
<dbReference type="PANTHER" id="PTHR32361">
    <property type="entry name" value="FERRIC/CUPRIC REDUCTASE TRANSMEMBRANE COMPONENT"/>
    <property type="match status" value="1"/>
</dbReference>
<name>A0A8E2JN68_9PEZI</name>
<feature type="domain" description="Ferric oxidoreductase" evidence="9">
    <location>
        <begin position="237"/>
        <end position="317"/>
    </location>
</feature>
<comment type="subcellular location">
    <subcellularLocation>
        <location evidence="1">Membrane</location>
        <topology evidence="1">Multi-pass membrane protein</topology>
    </subcellularLocation>
</comment>
<organism evidence="11 12">
    <name type="scientific">Glonium stellatum</name>
    <dbReference type="NCBI Taxonomy" id="574774"/>
    <lineage>
        <taxon>Eukaryota</taxon>
        <taxon>Fungi</taxon>
        <taxon>Dikarya</taxon>
        <taxon>Ascomycota</taxon>
        <taxon>Pezizomycotina</taxon>
        <taxon>Dothideomycetes</taxon>
        <taxon>Pleosporomycetidae</taxon>
        <taxon>Gloniales</taxon>
        <taxon>Gloniaceae</taxon>
        <taxon>Glonium</taxon>
    </lineage>
</organism>
<keyword evidence="5" id="KW-0406">Ion transport</keyword>
<keyword evidence="8" id="KW-0732">Signal</keyword>
<feature type="transmembrane region" description="Helical" evidence="7">
    <location>
        <begin position="195"/>
        <end position="213"/>
    </location>
</feature>
<protein>
    <recommendedName>
        <fullName evidence="13">Ferric oxidoreductase domain-containing protein</fullName>
    </recommendedName>
</protein>
<dbReference type="GO" id="GO:0006826">
    <property type="term" value="P:iron ion transport"/>
    <property type="evidence" value="ECO:0007669"/>
    <property type="project" value="TreeGrafter"/>
</dbReference>
<feature type="transmembrane region" description="Helical" evidence="7">
    <location>
        <begin position="233"/>
        <end position="254"/>
    </location>
</feature>
<proteinExistence type="predicted"/>
<evidence type="ECO:0000256" key="1">
    <source>
        <dbReference type="ARBA" id="ARBA00004141"/>
    </source>
</evidence>
<gene>
    <name evidence="11" type="ORF">AOQ84DRAFT_421202</name>
</gene>
<dbReference type="InterPro" id="IPR013130">
    <property type="entry name" value="Fe3_Rdtase_TM_dom"/>
</dbReference>
<dbReference type="EMBL" id="KV750856">
    <property type="protein sequence ID" value="OCL02899.1"/>
    <property type="molecule type" value="Genomic_DNA"/>
</dbReference>
<evidence type="ECO:0000256" key="8">
    <source>
        <dbReference type="SAM" id="SignalP"/>
    </source>
</evidence>
<dbReference type="Pfam" id="PF01794">
    <property type="entry name" value="Ferric_reduct"/>
    <property type="match status" value="1"/>
</dbReference>
<evidence type="ECO:0000256" key="6">
    <source>
        <dbReference type="ARBA" id="ARBA00023136"/>
    </source>
</evidence>
<evidence type="ECO:0000256" key="4">
    <source>
        <dbReference type="ARBA" id="ARBA00022989"/>
    </source>
</evidence>
<evidence type="ECO:0000256" key="5">
    <source>
        <dbReference type="ARBA" id="ARBA00023065"/>
    </source>
</evidence>
<feature type="transmembrane region" description="Helical" evidence="7">
    <location>
        <begin position="275"/>
        <end position="297"/>
    </location>
</feature>
<keyword evidence="12" id="KW-1185">Reference proteome</keyword>
<dbReference type="GO" id="GO:0006879">
    <property type="term" value="P:intracellular iron ion homeostasis"/>
    <property type="evidence" value="ECO:0007669"/>
    <property type="project" value="TreeGrafter"/>
</dbReference>
<evidence type="ECO:0000259" key="10">
    <source>
        <dbReference type="Pfam" id="PF08022"/>
    </source>
</evidence>
<dbReference type="Pfam" id="PF08022">
    <property type="entry name" value="FAD_binding_8"/>
    <property type="match status" value="1"/>
</dbReference>
<accession>A0A8E2JN68</accession>
<evidence type="ECO:0000259" key="9">
    <source>
        <dbReference type="Pfam" id="PF01794"/>
    </source>
</evidence>
<feature type="transmembrane region" description="Helical" evidence="7">
    <location>
        <begin position="485"/>
        <end position="507"/>
    </location>
</feature>
<evidence type="ECO:0000256" key="7">
    <source>
        <dbReference type="SAM" id="Phobius"/>
    </source>
</evidence>